<keyword evidence="4 10" id="KW-0808">Transferase</keyword>
<evidence type="ECO:0000313" key="13">
    <source>
        <dbReference type="EMBL" id="KAB3533193.1"/>
    </source>
</evidence>
<keyword evidence="2 10" id="KW-0132">Cell division</keyword>
<feature type="domain" description="Glycosyl transferase family 28 C-terminal" evidence="12">
    <location>
        <begin position="190"/>
        <end position="353"/>
    </location>
</feature>
<keyword evidence="9 10" id="KW-0961">Cell wall biogenesis/degradation</keyword>
<dbReference type="GO" id="GO:0071555">
    <property type="term" value="P:cell wall organization"/>
    <property type="evidence" value="ECO:0007669"/>
    <property type="project" value="UniProtKB-KW"/>
</dbReference>
<dbReference type="OrthoDB" id="9808936at2"/>
<dbReference type="PANTHER" id="PTHR21015:SF22">
    <property type="entry name" value="GLYCOSYLTRANSFERASE"/>
    <property type="match status" value="1"/>
</dbReference>
<comment type="subcellular location">
    <subcellularLocation>
        <location evidence="10">Cell membrane</location>
        <topology evidence="10">Peripheral membrane protein</topology>
        <orientation evidence="10">Cytoplasmic side</orientation>
    </subcellularLocation>
</comment>
<reference evidence="13 14" key="1">
    <citation type="submission" date="2019-10" db="EMBL/GenBank/DDBJ databases">
        <title>Alkaliphilus serpentinus sp. nov. and Alkaliphilus pronyensis sp. nov., two novel anaerobic alkaliphilic species isolated from the serpentinized-hosted hydrothermal field of the Prony Bay (New Caledonia).</title>
        <authorList>
            <person name="Postec A."/>
        </authorList>
    </citation>
    <scope>NUCLEOTIDE SEQUENCE [LARGE SCALE GENOMIC DNA]</scope>
    <source>
        <strain evidence="13 14">LacT</strain>
    </source>
</reference>
<feature type="binding site" evidence="10">
    <location>
        <position position="197"/>
    </location>
    <ligand>
        <name>UDP-N-acetyl-alpha-D-glucosamine</name>
        <dbReference type="ChEBI" id="CHEBI:57705"/>
    </ligand>
</feature>
<evidence type="ECO:0000256" key="9">
    <source>
        <dbReference type="ARBA" id="ARBA00023316"/>
    </source>
</evidence>
<dbReference type="InterPro" id="IPR007235">
    <property type="entry name" value="Glyco_trans_28_C"/>
</dbReference>
<dbReference type="InterPro" id="IPR004276">
    <property type="entry name" value="GlycoTrans_28_N"/>
</dbReference>
<feature type="domain" description="Glycosyltransferase family 28 N-terminal" evidence="11">
    <location>
        <begin position="3"/>
        <end position="141"/>
    </location>
</feature>
<dbReference type="Pfam" id="PF04101">
    <property type="entry name" value="Glyco_tran_28_C"/>
    <property type="match status" value="1"/>
</dbReference>
<dbReference type="EMBL" id="WBZB01000004">
    <property type="protein sequence ID" value="KAB3533193.1"/>
    <property type="molecule type" value="Genomic_DNA"/>
</dbReference>
<dbReference type="GO" id="GO:0050511">
    <property type="term" value="F:undecaprenyldiphospho-muramoylpentapeptide beta-N-acetylglucosaminyltransferase activity"/>
    <property type="evidence" value="ECO:0007669"/>
    <property type="project" value="UniProtKB-UniRule"/>
</dbReference>
<name>A0A833HRC8_9FIRM</name>
<dbReference type="HAMAP" id="MF_00033">
    <property type="entry name" value="MurG"/>
    <property type="match status" value="1"/>
</dbReference>
<sequence length="362" mass="39931">MKFVISGGGTGGHIYPAIAIANKIKHQLPSAEILFIGTKEGLESDVVPNAGYEMKHITVSYLRRSISLHNVKSGFKLMKGFFQAWRILKDFKPDVVIGTGGFVCGPVLYVASAMMGLKTIIHEQNVFPGLTNRILSRHVDVILLSFQEASRFFRYPQKLVYTGNPIRDAFFLIEDQEAKNHYNIDSNQPIVLVVGGSGGSSKLNHAIAQLLTTSKALNYKLIWATGKNHYHKVIEAFDDEILRNHMIIPYIDDMPYAVKAADIVVCSAGAITIAELTAAGKPSILIPKAHTAENHQEYNAKAMEEKGAAIMLKENQLSAEILDENIKKILGDSKLLESMKMASRKSAKDDAAEAILKEIIRL</sequence>
<feature type="binding site" evidence="10">
    <location>
        <position position="296"/>
    </location>
    <ligand>
        <name>UDP-N-acetyl-alpha-D-glucosamine</name>
        <dbReference type="ChEBI" id="CHEBI:57705"/>
    </ligand>
</feature>
<evidence type="ECO:0000259" key="11">
    <source>
        <dbReference type="Pfam" id="PF03033"/>
    </source>
</evidence>
<dbReference type="CDD" id="cd03785">
    <property type="entry name" value="GT28_MurG"/>
    <property type="match status" value="1"/>
</dbReference>
<comment type="catalytic activity">
    <reaction evidence="10">
        <text>di-trans,octa-cis-undecaprenyl diphospho-N-acetyl-alpha-D-muramoyl-L-alanyl-D-glutamyl-meso-2,6-diaminopimeloyl-D-alanyl-D-alanine + UDP-N-acetyl-alpha-D-glucosamine = di-trans,octa-cis-undecaprenyl diphospho-[N-acetyl-alpha-D-glucosaminyl-(1-&gt;4)]-N-acetyl-alpha-D-muramoyl-L-alanyl-D-glutamyl-meso-2,6-diaminopimeloyl-D-alanyl-D-alanine + UDP + H(+)</text>
        <dbReference type="Rhea" id="RHEA:31227"/>
        <dbReference type="ChEBI" id="CHEBI:15378"/>
        <dbReference type="ChEBI" id="CHEBI:57705"/>
        <dbReference type="ChEBI" id="CHEBI:58223"/>
        <dbReference type="ChEBI" id="CHEBI:61387"/>
        <dbReference type="ChEBI" id="CHEBI:61388"/>
        <dbReference type="EC" id="2.4.1.227"/>
    </reaction>
</comment>
<comment type="similarity">
    <text evidence="10">Belongs to the glycosyltransferase 28 family. MurG subfamily.</text>
</comment>
<comment type="caution">
    <text evidence="13">The sequence shown here is derived from an EMBL/GenBank/DDBJ whole genome shotgun (WGS) entry which is preliminary data.</text>
</comment>
<evidence type="ECO:0000256" key="4">
    <source>
        <dbReference type="ARBA" id="ARBA00022679"/>
    </source>
</evidence>
<comment type="pathway">
    <text evidence="10">Cell wall biogenesis; peptidoglycan biosynthesis.</text>
</comment>
<evidence type="ECO:0000256" key="5">
    <source>
        <dbReference type="ARBA" id="ARBA00022960"/>
    </source>
</evidence>
<dbReference type="GO" id="GO:0005975">
    <property type="term" value="P:carbohydrate metabolic process"/>
    <property type="evidence" value="ECO:0007669"/>
    <property type="project" value="InterPro"/>
</dbReference>
<feature type="binding site" evidence="10">
    <location>
        <position position="167"/>
    </location>
    <ligand>
        <name>UDP-N-acetyl-alpha-D-glucosamine</name>
        <dbReference type="ChEBI" id="CHEBI:57705"/>
    </ligand>
</feature>
<dbReference type="Proteomes" id="UP000465601">
    <property type="component" value="Unassembled WGS sequence"/>
</dbReference>
<evidence type="ECO:0000256" key="10">
    <source>
        <dbReference type="HAMAP-Rule" id="MF_00033"/>
    </source>
</evidence>
<organism evidence="13 14">
    <name type="scientific">Alkaliphilus serpentinus</name>
    <dbReference type="NCBI Taxonomy" id="1482731"/>
    <lineage>
        <taxon>Bacteria</taxon>
        <taxon>Bacillati</taxon>
        <taxon>Bacillota</taxon>
        <taxon>Clostridia</taxon>
        <taxon>Peptostreptococcales</taxon>
        <taxon>Natronincolaceae</taxon>
        <taxon>Alkaliphilus</taxon>
    </lineage>
</organism>
<keyword evidence="7 10" id="KW-0472">Membrane</keyword>
<dbReference type="InterPro" id="IPR006009">
    <property type="entry name" value="GlcNAc_MurG"/>
</dbReference>
<proteinExistence type="inferred from homology"/>
<keyword evidence="6 10" id="KW-0573">Peptidoglycan synthesis</keyword>
<protein>
    <recommendedName>
        <fullName evidence="10">UDP-N-acetylglucosamine--N-acetylmuramyl-(pentapeptide) pyrophosphoryl-undecaprenol N-acetylglucosamine transferase</fullName>
        <ecNumber evidence="10">2.4.1.227</ecNumber>
    </recommendedName>
    <alternativeName>
        <fullName evidence="10">Undecaprenyl-PP-MurNAc-pentapeptide-UDPGlcNAc GlcNAc transferase</fullName>
    </alternativeName>
</protein>
<keyword evidence="1 10" id="KW-1003">Cell membrane</keyword>
<keyword evidence="5 10" id="KW-0133">Cell shape</keyword>
<dbReference type="NCBIfam" id="TIGR01133">
    <property type="entry name" value="murG"/>
    <property type="match status" value="1"/>
</dbReference>
<dbReference type="UniPathway" id="UPA00219"/>
<dbReference type="RefSeq" id="WP_151864519.1">
    <property type="nucleotide sequence ID" value="NZ_WBZB01000004.1"/>
</dbReference>
<evidence type="ECO:0000256" key="7">
    <source>
        <dbReference type="ARBA" id="ARBA00023136"/>
    </source>
</evidence>
<feature type="binding site" evidence="10">
    <location>
        <position position="251"/>
    </location>
    <ligand>
        <name>UDP-N-acetyl-alpha-D-glucosamine</name>
        <dbReference type="ChEBI" id="CHEBI:57705"/>
    </ligand>
</feature>
<dbReference type="Gene3D" id="3.40.50.2000">
    <property type="entry name" value="Glycogen Phosphorylase B"/>
    <property type="match status" value="2"/>
</dbReference>
<evidence type="ECO:0000313" key="14">
    <source>
        <dbReference type="Proteomes" id="UP000465601"/>
    </source>
</evidence>
<dbReference type="GO" id="GO:0051301">
    <property type="term" value="P:cell division"/>
    <property type="evidence" value="ECO:0007669"/>
    <property type="project" value="UniProtKB-KW"/>
</dbReference>
<dbReference type="GO" id="GO:0005886">
    <property type="term" value="C:plasma membrane"/>
    <property type="evidence" value="ECO:0007669"/>
    <property type="project" value="UniProtKB-SubCell"/>
</dbReference>
<feature type="binding site" evidence="10">
    <location>
        <begin position="10"/>
        <end position="12"/>
    </location>
    <ligand>
        <name>UDP-N-acetyl-alpha-D-glucosamine</name>
        <dbReference type="ChEBI" id="CHEBI:57705"/>
    </ligand>
</feature>
<dbReference type="GO" id="GO:0008360">
    <property type="term" value="P:regulation of cell shape"/>
    <property type="evidence" value="ECO:0007669"/>
    <property type="project" value="UniProtKB-KW"/>
</dbReference>
<evidence type="ECO:0000256" key="6">
    <source>
        <dbReference type="ARBA" id="ARBA00022984"/>
    </source>
</evidence>
<dbReference type="PANTHER" id="PTHR21015">
    <property type="entry name" value="UDP-N-ACETYLGLUCOSAMINE--N-ACETYLMURAMYL-(PENTAPEPTIDE) PYROPHOSPHORYL-UNDECAPRENOL N-ACETYLGLUCOSAMINE TRANSFERASE 1"/>
    <property type="match status" value="1"/>
</dbReference>
<dbReference type="SUPFAM" id="SSF53756">
    <property type="entry name" value="UDP-Glycosyltransferase/glycogen phosphorylase"/>
    <property type="match status" value="1"/>
</dbReference>
<evidence type="ECO:0000256" key="8">
    <source>
        <dbReference type="ARBA" id="ARBA00023306"/>
    </source>
</evidence>
<evidence type="ECO:0000256" key="3">
    <source>
        <dbReference type="ARBA" id="ARBA00022676"/>
    </source>
</evidence>
<evidence type="ECO:0000259" key="12">
    <source>
        <dbReference type="Pfam" id="PF04101"/>
    </source>
</evidence>
<accession>A0A833HRC8</accession>
<comment type="caution">
    <text evidence="10">Lacks conserved residue(s) required for the propagation of feature annotation.</text>
</comment>
<keyword evidence="3 10" id="KW-0328">Glycosyltransferase</keyword>
<evidence type="ECO:0000256" key="1">
    <source>
        <dbReference type="ARBA" id="ARBA00022475"/>
    </source>
</evidence>
<evidence type="ECO:0000256" key="2">
    <source>
        <dbReference type="ARBA" id="ARBA00022618"/>
    </source>
</evidence>
<dbReference type="AlphaFoldDB" id="A0A833HRC8"/>
<gene>
    <name evidence="10 13" type="primary">murG</name>
    <name evidence="13" type="ORF">F8153_01200</name>
</gene>
<dbReference type="GO" id="GO:0009252">
    <property type="term" value="P:peptidoglycan biosynthetic process"/>
    <property type="evidence" value="ECO:0007669"/>
    <property type="project" value="UniProtKB-UniRule"/>
</dbReference>
<keyword evidence="14" id="KW-1185">Reference proteome</keyword>
<dbReference type="EC" id="2.4.1.227" evidence="10"/>
<comment type="function">
    <text evidence="10">Cell wall formation. Catalyzes the transfer of a GlcNAc subunit on undecaprenyl-pyrophosphoryl-MurNAc-pentapeptide (lipid intermediate I) to form undecaprenyl-pyrophosphoryl-MurNAc-(pentapeptide)GlcNAc (lipid intermediate II).</text>
</comment>
<dbReference type="Pfam" id="PF03033">
    <property type="entry name" value="Glyco_transf_28"/>
    <property type="match status" value="1"/>
</dbReference>
<feature type="binding site" evidence="10">
    <location>
        <position position="125"/>
    </location>
    <ligand>
        <name>UDP-N-acetyl-alpha-D-glucosamine</name>
        <dbReference type="ChEBI" id="CHEBI:57705"/>
    </ligand>
</feature>
<keyword evidence="8 10" id="KW-0131">Cell cycle</keyword>